<dbReference type="InterPro" id="IPR008928">
    <property type="entry name" value="6-hairpin_glycosidase_sf"/>
</dbReference>
<dbReference type="SUPFAM" id="SSF48208">
    <property type="entry name" value="Six-hairpin glycosidases"/>
    <property type="match status" value="1"/>
</dbReference>
<dbReference type="SUPFAM" id="SSF63446">
    <property type="entry name" value="Type I dockerin domain"/>
    <property type="match status" value="1"/>
</dbReference>
<evidence type="ECO:0000313" key="9">
    <source>
        <dbReference type="EMBL" id="RCX09104.1"/>
    </source>
</evidence>
<dbReference type="PANTHER" id="PTHR22298">
    <property type="entry name" value="ENDO-1,4-BETA-GLUCANASE"/>
    <property type="match status" value="1"/>
</dbReference>
<evidence type="ECO:0000313" key="10">
    <source>
        <dbReference type="Proteomes" id="UP000253034"/>
    </source>
</evidence>
<dbReference type="SUPFAM" id="SSF49785">
    <property type="entry name" value="Galactose-binding domain-like"/>
    <property type="match status" value="1"/>
</dbReference>
<dbReference type="EMBL" id="QPJT01000038">
    <property type="protein sequence ID" value="RCX09104.1"/>
    <property type="molecule type" value="Genomic_DNA"/>
</dbReference>
<evidence type="ECO:0000256" key="5">
    <source>
        <dbReference type="ARBA" id="ARBA00023295"/>
    </source>
</evidence>
<keyword evidence="3" id="KW-0136">Cellulose degradation</keyword>
<evidence type="ECO:0000256" key="3">
    <source>
        <dbReference type="ARBA" id="ARBA00023001"/>
    </source>
</evidence>
<dbReference type="PROSITE" id="PS51766">
    <property type="entry name" value="DOCKERIN"/>
    <property type="match status" value="1"/>
</dbReference>
<keyword evidence="4" id="KW-0119">Carbohydrate metabolism</keyword>
<keyword evidence="2" id="KW-0378">Hydrolase</keyword>
<proteinExistence type="inferred from homology"/>
<feature type="chain" id="PRO_5038458693" evidence="7">
    <location>
        <begin position="25"/>
        <end position="836"/>
    </location>
</feature>
<dbReference type="GO" id="GO:0008810">
    <property type="term" value="F:cellulase activity"/>
    <property type="evidence" value="ECO:0007669"/>
    <property type="project" value="InterPro"/>
</dbReference>
<dbReference type="Pfam" id="PF00404">
    <property type="entry name" value="Dockerin_1"/>
    <property type="match status" value="1"/>
</dbReference>
<dbReference type="Gene3D" id="2.60.40.10">
    <property type="entry name" value="Immunoglobulins"/>
    <property type="match status" value="1"/>
</dbReference>
<name>A0A369ANT3_9FIRM</name>
<evidence type="ECO:0000256" key="4">
    <source>
        <dbReference type="ARBA" id="ARBA00023277"/>
    </source>
</evidence>
<evidence type="ECO:0000256" key="6">
    <source>
        <dbReference type="ARBA" id="ARBA00023326"/>
    </source>
</evidence>
<dbReference type="CDD" id="cd02850">
    <property type="entry name" value="E_set_Cellulase_N"/>
    <property type="match status" value="1"/>
</dbReference>
<accession>A0A369ANT3</accession>
<dbReference type="OrthoDB" id="9758662at2"/>
<dbReference type="PROSITE" id="PS00018">
    <property type="entry name" value="EF_HAND_1"/>
    <property type="match status" value="1"/>
</dbReference>
<comment type="similarity">
    <text evidence="1">Belongs to the glycosyl hydrolase 9 (cellulase E) family.</text>
</comment>
<sequence>MRKKIISIILLTAILLTLAIPPIAAGASAPEGWRKLADYTIFNGGSISGWSGSGGGELETVNSNLPVDTDVTYNGMPSLRLNVSQYLSSGWWISLITVRDWCTHDFSQYVPNGFLEFQVKGKLGGEYFQIGLRDKVYERSSVEERDVAIDVTRYNEITTDWVHFKIPLKDIIGVGTDFDPSNVNCLVFDKINTMPFTVWISDVKITSPDNEKSYGAVKVNQVGFIPDSEKYALVTDFEDQLQADAGSAFQVRNSSDGSIAYEGILTLVEDYEATDSGERILKADFSELSTPGQYYISVSAPGIEDSAKFKISNDAYKSIMVDASRYFYYQRTGLDLEEENAPDYPRKDITPMDAQAGSDSDASVVKDVSKGWYDAGDKGKYVNAGATAVSDLLWAYEMFPSEFKDNQFNIPESGNGIADILDEVKWELDWILKMQDSVSGGFYARVQSDNDEKVTRRTIKDREGSRRDIKPTDDTACAAAALSHAYIIYKDINPDFAGQCLEAAKNAWTYLENNPGNIKSPSGPYSVSDDRSDRLWAAASLYRACGEQKYNDYFKNNYRQFAQKFESSTSYGHTWADNWSTAFFSYMKAQSRDSQVEGWFAQKFGVWLDNILNRYEGNPWKNAIVPGNYFWGINMQVLNVPMDAYIGSVLLDTYDEQISKLGFGSLNWLLGTNPLRKSYVSGHGENSIKTVYSTIYSLDKKPGIPNGYMAGGPNNSEGKGISRFAAKAYMESATDWVTNEHTVYWNSPLVFMTAFATYNGEAQEEFIYGDVNGDKQVNSVDFSLIRQYLIEKIEEFPDENGRQAADVNGDGSINSIDFALLRQYLLGIITEFPAEV</sequence>
<dbReference type="InterPro" id="IPR008979">
    <property type="entry name" value="Galactose-bd-like_sf"/>
</dbReference>
<evidence type="ECO:0000256" key="2">
    <source>
        <dbReference type="ARBA" id="ARBA00022801"/>
    </source>
</evidence>
<keyword evidence="6" id="KW-0624">Polysaccharide degradation</keyword>
<keyword evidence="5" id="KW-0326">Glycosidase</keyword>
<dbReference type="InterPro" id="IPR004197">
    <property type="entry name" value="Cellulase_Ig-like"/>
</dbReference>
<dbReference type="CDD" id="cd14256">
    <property type="entry name" value="Dockerin_I"/>
    <property type="match status" value="1"/>
</dbReference>
<dbReference type="InterPro" id="IPR048758">
    <property type="entry name" value="CBM30"/>
</dbReference>
<protein>
    <submittedName>
        <fullName evidence="9">Dockerin type I repeat protein</fullName>
    </submittedName>
</protein>
<evidence type="ECO:0000256" key="7">
    <source>
        <dbReference type="SAM" id="SignalP"/>
    </source>
</evidence>
<dbReference type="Gene3D" id="2.60.120.430">
    <property type="entry name" value="Galactose-binding lectin"/>
    <property type="match status" value="1"/>
</dbReference>
<keyword evidence="10" id="KW-1185">Reference proteome</keyword>
<comment type="caution">
    <text evidence="9">The sequence shown here is derived from an EMBL/GenBank/DDBJ whole genome shotgun (WGS) entry which is preliminary data.</text>
</comment>
<dbReference type="AlphaFoldDB" id="A0A369ANT3"/>
<feature type="domain" description="Dockerin" evidence="8">
    <location>
        <begin position="764"/>
        <end position="834"/>
    </location>
</feature>
<evidence type="ECO:0000256" key="1">
    <source>
        <dbReference type="ARBA" id="ARBA00007072"/>
    </source>
</evidence>
<dbReference type="Gene3D" id="1.50.10.10">
    <property type="match status" value="1"/>
</dbReference>
<dbReference type="InterPro" id="IPR012341">
    <property type="entry name" value="6hp_glycosidase-like_sf"/>
</dbReference>
<dbReference type="InterPro" id="IPR002105">
    <property type="entry name" value="Dockerin_1_rpt"/>
</dbReference>
<dbReference type="InterPro" id="IPR018247">
    <property type="entry name" value="EF_Hand_1_Ca_BS"/>
</dbReference>
<dbReference type="Proteomes" id="UP000253034">
    <property type="component" value="Unassembled WGS sequence"/>
</dbReference>
<dbReference type="SUPFAM" id="SSF81296">
    <property type="entry name" value="E set domains"/>
    <property type="match status" value="1"/>
</dbReference>
<dbReference type="RefSeq" id="WP_114300030.1">
    <property type="nucleotide sequence ID" value="NZ_QPJT01000038.1"/>
</dbReference>
<feature type="signal peptide" evidence="7">
    <location>
        <begin position="1"/>
        <end position="24"/>
    </location>
</feature>
<evidence type="ECO:0000259" key="8">
    <source>
        <dbReference type="PROSITE" id="PS51766"/>
    </source>
</evidence>
<dbReference type="InterPro" id="IPR013783">
    <property type="entry name" value="Ig-like_fold"/>
</dbReference>
<gene>
    <name evidence="9" type="ORF">DFR58_1389</name>
</gene>
<dbReference type="InterPro" id="IPR014756">
    <property type="entry name" value="Ig_E-set"/>
</dbReference>
<dbReference type="GO" id="GO:0030245">
    <property type="term" value="P:cellulose catabolic process"/>
    <property type="evidence" value="ECO:0007669"/>
    <property type="project" value="UniProtKB-KW"/>
</dbReference>
<dbReference type="Gene3D" id="1.10.1330.10">
    <property type="entry name" value="Dockerin domain"/>
    <property type="match status" value="1"/>
</dbReference>
<dbReference type="InterPro" id="IPR036439">
    <property type="entry name" value="Dockerin_dom_sf"/>
</dbReference>
<dbReference type="Pfam" id="PF21582">
    <property type="entry name" value="CBM30"/>
    <property type="match status" value="1"/>
</dbReference>
<organism evidence="9 10">
    <name type="scientific">Anaerobacterium chartisolvens</name>
    <dbReference type="NCBI Taxonomy" id="1297424"/>
    <lineage>
        <taxon>Bacteria</taxon>
        <taxon>Bacillati</taxon>
        <taxon>Bacillota</taxon>
        <taxon>Clostridia</taxon>
        <taxon>Eubacteriales</taxon>
        <taxon>Oscillospiraceae</taxon>
        <taxon>Anaerobacterium</taxon>
    </lineage>
</organism>
<dbReference type="Pfam" id="PF02927">
    <property type="entry name" value="CelD_N"/>
    <property type="match status" value="1"/>
</dbReference>
<keyword evidence="7" id="KW-0732">Signal</keyword>
<reference evidence="9 10" key="1">
    <citation type="submission" date="2018-07" db="EMBL/GenBank/DDBJ databases">
        <title>Genomic Encyclopedia of Type Strains, Phase IV (KMG-IV): sequencing the most valuable type-strain genomes for metagenomic binning, comparative biology and taxonomic classification.</title>
        <authorList>
            <person name="Goeker M."/>
        </authorList>
    </citation>
    <scope>NUCLEOTIDE SEQUENCE [LARGE SCALE GENOMIC DNA]</scope>
    <source>
        <strain evidence="9 10">DSM 27016</strain>
    </source>
</reference>
<dbReference type="InterPro" id="IPR001701">
    <property type="entry name" value="Glyco_hydro_9"/>
</dbReference>
<dbReference type="Pfam" id="PF00759">
    <property type="entry name" value="Glyco_hydro_9"/>
    <property type="match status" value="1"/>
</dbReference>
<dbReference type="InterPro" id="IPR016134">
    <property type="entry name" value="Dockerin_dom"/>
</dbReference>